<organism evidence="4 5">
    <name type="scientific">Ideonella lacteola</name>
    <dbReference type="NCBI Taxonomy" id="2984193"/>
    <lineage>
        <taxon>Bacteria</taxon>
        <taxon>Pseudomonadati</taxon>
        <taxon>Pseudomonadota</taxon>
        <taxon>Betaproteobacteria</taxon>
        <taxon>Burkholderiales</taxon>
        <taxon>Sphaerotilaceae</taxon>
        <taxon>Ideonella</taxon>
    </lineage>
</organism>
<dbReference type="EMBL" id="JBBUTG010000009">
    <property type="protein sequence ID" value="MEK8032282.1"/>
    <property type="molecule type" value="Genomic_DNA"/>
</dbReference>
<dbReference type="PROSITE" id="PS51318">
    <property type="entry name" value="TAT"/>
    <property type="match status" value="1"/>
</dbReference>
<dbReference type="SUPFAM" id="SSF53474">
    <property type="entry name" value="alpha/beta-Hydrolases"/>
    <property type="match status" value="1"/>
</dbReference>
<dbReference type="PANTHER" id="PTHR43037:SF1">
    <property type="entry name" value="BLL1128 PROTEIN"/>
    <property type="match status" value="1"/>
</dbReference>
<feature type="chain" id="PRO_5046709727" evidence="2">
    <location>
        <begin position="28"/>
        <end position="269"/>
    </location>
</feature>
<comment type="caution">
    <text evidence="4">The sequence shown here is derived from an EMBL/GenBank/DDBJ whole genome shotgun (WGS) entry which is preliminary data.</text>
</comment>
<gene>
    <name evidence="4" type="ORF">AACH06_15745</name>
</gene>
<feature type="signal peptide" evidence="2">
    <location>
        <begin position="1"/>
        <end position="27"/>
    </location>
</feature>
<evidence type="ECO:0000256" key="1">
    <source>
        <dbReference type="ARBA" id="ARBA00022729"/>
    </source>
</evidence>
<evidence type="ECO:0000259" key="3">
    <source>
        <dbReference type="Pfam" id="PF01738"/>
    </source>
</evidence>
<accession>A0ABU9BTV0</accession>
<keyword evidence="5" id="KW-1185">Reference proteome</keyword>
<keyword evidence="1 2" id="KW-0732">Signal</keyword>
<feature type="domain" description="Dienelactone hydrolase" evidence="3">
    <location>
        <begin position="142"/>
        <end position="245"/>
    </location>
</feature>
<dbReference type="Gene3D" id="3.40.50.1820">
    <property type="entry name" value="alpha/beta hydrolase"/>
    <property type="match status" value="1"/>
</dbReference>
<sequence length="269" mass="28848">MTTPSHPADPGRRLLMSLPLSLPLAMAAPPLAAAPLAAATSASTTTTPPADGQQAAWATSGSITLQATLRHWLYLPQGYHEQRDQAWPLIVFLHGSGERGQDLHKVKAHGLPKLIAAGQSVPAIVVSPQCDDDLDWDPHLLHAMLLALRAQWRIDPRRVTATGLSMGGGGCWDWATAYPDDLAGIAPVCGYGRSLRLARMRAVPVRAYHGAADTVVPLDAQQSLVRTLRELGGQADLTVYPDVGHDAWNPAYADAGLVPWLLNRQRPTT</sequence>
<evidence type="ECO:0000313" key="4">
    <source>
        <dbReference type="EMBL" id="MEK8032282.1"/>
    </source>
</evidence>
<evidence type="ECO:0000313" key="5">
    <source>
        <dbReference type="Proteomes" id="UP001371218"/>
    </source>
</evidence>
<evidence type="ECO:0000256" key="2">
    <source>
        <dbReference type="SAM" id="SignalP"/>
    </source>
</evidence>
<name>A0ABU9BTV0_9BURK</name>
<dbReference type="RefSeq" id="WP_341426693.1">
    <property type="nucleotide sequence ID" value="NZ_JBBUTG010000009.1"/>
</dbReference>
<dbReference type="Proteomes" id="UP001371218">
    <property type="component" value="Unassembled WGS sequence"/>
</dbReference>
<keyword evidence="4" id="KW-0378">Hydrolase</keyword>
<dbReference type="InterPro" id="IPR050955">
    <property type="entry name" value="Plant_Biomass_Hydrol_Est"/>
</dbReference>
<dbReference type="PANTHER" id="PTHR43037">
    <property type="entry name" value="UNNAMED PRODUCT-RELATED"/>
    <property type="match status" value="1"/>
</dbReference>
<dbReference type="InterPro" id="IPR029058">
    <property type="entry name" value="AB_hydrolase_fold"/>
</dbReference>
<reference evidence="4 5" key="1">
    <citation type="submission" date="2024-04" db="EMBL/GenBank/DDBJ databases">
        <title>Novel species of the genus Ideonella isolated from streams.</title>
        <authorList>
            <person name="Lu H."/>
        </authorList>
    </citation>
    <scope>NUCLEOTIDE SEQUENCE [LARGE SCALE GENOMIC DNA]</scope>
    <source>
        <strain evidence="4 5">DXS29W</strain>
    </source>
</reference>
<dbReference type="Pfam" id="PF01738">
    <property type="entry name" value="DLH"/>
    <property type="match status" value="1"/>
</dbReference>
<dbReference type="InterPro" id="IPR006311">
    <property type="entry name" value="TAT_signal"/>
</dbReference>
<dbReference type="InterPro" id="IPR002925">
    <property type="entry name" value="Dienelactn_hydro"/>
</dbReference>
<dbReference type="GO" id="GO:0016787">
    <property type="term" value="F:hydrolase activity"/>
    <property type="evidence" value="ECO:0007669"/>
    <property type="project" value="UniProtKB-KW"/>
</dbReference>
<protein>
    <submittedName>
        <fullName evidence="4">Dienelactone hydrolase family protein</fullName>
    </submittedName>
</protein>
<proteinExistence type="predicted"/>